<accession>A0A8J1T7I7</accession>
<dbReference type="CDD" id="cd07042">
    <property type="entry name" value="STAS_SulP_like_sulfate_transporter"/>
    <property type="match status" value="1"/>
</dbReference>
<comment type="caution">
    <text evidence="7">The sequence shown here is derived from an EMBL/GenBank/DDBJ whole genome shotgun (WGS) entry which is preliminary data.</text>
</comment>
<feature type="transmembrane region" description="Helical" evidence="6">
    <location>
        <begin position="77"/>
        <end position="98"/>
    </location>
</feature>
<feature type="region of interest" description="Disordered" evidence="5">
    <location>
        <begin position="682"/>
        <end position="732"/>
    </location>
</feature>
<dbReference type="Pfam" id="PF01740">
    <property type="entry name" value="STAS"/>
    <property type="match status" value="1"/>
</dbReference>
<evidence type="ECO:0000256" key="6">
    <source>
        <dbReference type="SAM" id="Phobius"/>
    </source>
</evidence>
<name>A0A8J1T7I7_OWEFU</name>
<evidence type="ECO:0000256" key="1">
    <source>
        <dbReference type="ARBA" id="ARBA00004141"/>
    </source>
</evidence>
<dbReference type="EMBL" id="CAIIXF020000005">
    <property type="protein sequence ID" value="CAH1783539.1"/>
    <property type="molecule type" value="Genomic_DNA"/>
</dbReference>
<dbReference type="PROSITE" id="PS50801">
    <property type="entry name" value="STAS"/>
    <property type="match status" value="1"/>
</dbReference>
<reference evidence="7" key="1">
    <citation type="submission" date="2022-03" db="EMBL/GenBank/DDBJ databases">
        <authorList>
            <person name="Martin C."/>
        </authorList>
    </citation>
    <scope>NUCLEOTIDE SEQUENCE</scope>
</reference>
<evidence type="ECO:0000256" key="3">
    <source>
        <dbReference type="ARBA" id="ARBA00022989"/>
    </source>
</evidence>
<dbReference type="InterPro" id="IPR036513">
    <property type="entry name" value="STAS_dom_sf"/>
</dbReference>
<evidence type="ECO:0000256" key="2">
    <source>
        <dbReference type="ARBA" id="ARBA00022692"/>
    </source>
</evidence>
<dbReference type="PANTHER" id="PTHR11814">
    <property type="entry name" value="SULFATE TRANSPORTER"/>
    <property type="match status" value="1"/>
</dbReference>
<feature type="transmembrane region" description="Helical" evidence="6">
    <location>
        <begin position="461"/>
        <end position="479"/>
    </location>
</feature>
<gene>
    <name evidence="7" type="ORF">OFUS_LOCUS9872</name>
</gene>
<feature type="transmembrane region" description="Helical" evidence="6">
    <location>
        <begin position="396"/>
        <end position="414"/>
    </location>
</feature>
<feature type="transmembrane region" description="Helical" evidence="6">
    <location>
        <begin position="361"/>
        <end position="384"/>
    </location>
</feature>
<dbReference type="AlphaFoldDB" id="A0A8J1T7I7"/>
<dbReference type="Gene3D" id="3.30.750.24">
    <property type="entry name" value="STAS domain"/>
    <property type="match status" value="1"/>
</dbReference>
<dbReference type="Proteomes" id="UP000749559">
    <property type="component" value="Unassembled WGS sequence"/>
</dbReference>
<dbReference type="OrthoDB" id="288203at2759"/>
<feature type="transmembrane region" description="Helical" evidence="6">
    <location>
        <begin position="434"/>
        <end position="454"/>
    </location>
</feature>
<organism evidence="7 8">
    <name type="scientific">Owenia fusiformis</name>
    <name type="common">Polychaete worm</name>
    <dbReference type="NCBI Taxonomy" id="6347"/>
    <lineage>
        <taxon>Eukaryota</taxon>
        <taxon>Metazoa</taxon>
        <taxon>Spiralia</taxon>
        <taxon>Lophotrochozoa</taxon>
        <taxon>Annelida</taxon>
        <taxon>Polychaeta</taxon>
        <taxon>Sedentaria</taxon>
        <taxon>Canalipalpata</taxon>
        <taxon>Sabellida</taxon>
        <taxon>Oweniida</taxon>
        <taxon>Oweniidae</taxon>
        <taxon>Owenia</taxon>
    </lineage>
</organism>
<dbReference type="SUPFAM" id="SSF52091">
    <property type="entry name" value="SpoIIaa-like"/>
    <property type="match status" value="1"/>
</dbReference>
<evidence type="ECO:0000313" key="8">
    <source>
        <dbReference type="Proteomes" id="UP000749559"/>
    </source>
</evidence>
<feature type="transmembrane region" description="Helical" evidence="6">
    <location>
        <begin position="197"/>
        <end position="224"/>
    </location>
</feature>
<feature type="compositionally biased region" description="Basic and acidic residues" evidence="5">
    <location>
        <begin position="688"/>
        <end position="701"/>
    </location>
</feature>
<keyword evidence="3 6" id="KW-1133">Transmembrane helix</keyword>
<dbReference type="GO" id="GO:0016020">
    <property type="term" value="C:membrane"/>
    <property type="evidence" value="ECO:0007669"/>
    <property type="project" value="UniProtKB-SubCell"/>
</dbReference>
<comment type="subcellular location">
    <subcellularLocation>
        <location evidence="1">Membrane</location>
        <topology evidence="1">Multi-pass membrane protein</topology>
    </subcellularLocation>
</comment>
<keyword evidence="4 6" id="KW-0472">Membrane</keyword>
<feature type="transmembrane region" description="Helical" evidence="6">
    <location>
        <begin position="308"/>
        <end position="328"/>
    </location>
</feature>
<proteinExistence type="predicted"/>
<dbReference type="GO" id="GO:0055085">
    <property type="term" value="P:transmembrane transport"/>
    <property type="evidence" value="ECO:0007669"/>
    <property type="project" value="InterPro"/>
</dbReference>
<evidence type="ECO:0000313" key="7">
    <source>
        <dbReference type="EMBL" id="CAH1783539.1"/>
    </source>
</evidence>
<sequence length="744" mass="82765">MESHITVDRKAFSRDGFLEEYPLLPKHVQSCKEKVRSSCRSAFSCSVQRLKTKALSTFPFVKTLIEYKWKQDIVGDVMAGLSVGIIHVPQSMGFALLANLPPVYGLYSSFFPVMLYFIFGTSRHISFGTMAVIAMMVGSAVQREATKFEENFQKSSDAPSVVTIVTDINSSIGLDMNETNNIDDSFQEALNSRKVEVALVLSLLSGLVQIIMSFLQLGFITVYLSQPFVGGFMMGATLHIITSQVKFMLGIPTLVKAYTGPFKLILTYVDIFSNIMHTNIADLIISILCCAMLILMRKFINERYKEKLPVPIPIELIVVAIGTIASHFGKFNQKFGIRIVGNIPTGVPTPVVPPMNEAQNYIAEAFIIAIVSFAISISMAKVFTKKYNYEIDANQELFAYGVANGVGAFFHSFAGAVAPPRTLVHDSAGGKTQFASVFSSIFVLLVILVMGPLFVSLPNSVLGAIIVVSLLPMFNQFRTLPDFWRTSKYDLAIWIVTFLCATILDMDYGLFIGIGFSLLTLVIRVQVPISYSMGNIPDTELYANSIRCEKATLPDGVRIFKFEAPLFYANAEIFKQKIFKKALNPQKMNGLENDDNDDKPLSIHTIVVDCSTMAYMDNVGIGMLLQIYRKYKAIQVRVLLANCPYGVVQILKHVKFPYMDNLYMTIHDAVVAAQMMGRMKDEDDDADLKENKDDNANDDNKALVQNGDTDDGVNRDWDQTDDDANASEDTKLNLYPDIKDKVDV</sequence>
<feature type="transmembrane region" description="Helical" evidence="6">
    <location>
        <begin position="275"/>
        <end position="296"/>
    </location>
</feature>
<dbReference type="NCBIfam" id="TIGR00815">
    <property type="entry name" value="sulP"/>
    <property type="match status" value="1"/>
</dbReference>
<dbReference type="InterPro" id="IPR001902">
    <property type="entry name" value="SLC26A/SulP_fam"/>
</dbReference>
<protein>
    <submittedName>
        <fullName evidence="7">Uncharacterized protein</fullName>
    </submittedName>
</protein>
<keyword evidence="2 6" id="KW-0812">Transmembrane</keyword>
<keyword evidence="8" id="KW-1185">Reference proteome</keyword>
<evidence type="ECO:0000256" key="5">
    <source>
        <dbReference type="SAM" id="MobiDB-lite"/>
    </source>
</evidence>
<dbReference type="InterPro" id="IPR002645">
    <property type="entry name" value="STAS_dom"/>
</dbReference>
<feature type="transmembrane region" description="Helical" evidence="6">
    <location>
        <begin position="110"/>
        <end position="137"/>
    </location>
</feature>
<dbReference type="Pfam" id="PF00916">
    <property type="entry name" value="Sulfate_transp"/>
    <property type="match status" value="1"/>
</dbReference>
<evidence type="ECO:0000256" key="4">
    <source>
        <dbReference type="ARBA" id="ARBA00023136"/>
    </source>
</evidence>
<dbReference type="InterPro" id="IPR011547">
    <property type="entry name" value="SLC26A/SulP_dom"/>
</dbReference>
<feature type="transmembrane region" description="Helical" evidence="6">
    <location>
        <begin position="491"/>
        <end position="523"/>
    </location>
</feature>